<accession>A0A8S3HCQ8</accession>
<feature type="non-terminal residue" evidence="1">
    <location>
        <position position="223"/>
    </location>
</feature>
<evidence type="ECO:0000313" key="1">
    <source>
        <dbReference type="EMBL" id="CAF5178501.1"/>
    </source>
</evidence>
<name>A0A8S3HCQ8_9BILA</name>
<evidence type="ECO:0000313" key="2">
    <source>
        <dbReference type="Proteomes" id="UP000681720"/>
    </source>
</evidence>
<proteinExistence type="predicted"/>
<dbReference type="Proteomes" id="UP000681720">
    <property type="component" value="Unassembled WGS sequence"/>
</dbReference>
<dbReference type="EMBL" id="CAJOBJ010328170">
    <property type="protein sequence ID" value="CAF5178501.1"/>
    <property type="molecule type" value="Genomic_DNA"/>
</dbReference>
<comment type="caution">
    <text evidence="1">The sequence shown here is derived from an EMBL/GenBank/DDBJ whole genome shotgun (WGS) entry which is preliminary data.</text>
</comment>
<organism evidence="1 2">
    <name type="scientific">Rotaria magnacalcarata</name>
    <dbReference type="NCBI Taxonomy" id="392030"/>
    <lineage>
        <taxon>Eukaryota</taxon>
        <taxon>Metazoa</taxon>
        <taxon>Spiralia</taxon>
        <taxon>Gnathifera</taxon>
        <taxon>Rotifera</taxon>
        <taxon>Eurotatoria</taxon>
        <taxon>Bdelloidea</taxon>
        <taxon>Philodinida</taxon>
        <taxon>Philodinidae</taxon>
        <taxon>Rotaria</taxon>
    </lineage>
</organism>
<dbReference type="AlphaFoldDB" id="A0A8S3HCQ8"/>
<reference evidence="1" key="1">
    <citation type="submission" date="2021-02" db="EMBL/GenBank/DDBJ databases">
        <authorList>
            <person name="Nowell W R."/>
        </authorList>
    </citation>
    <scope>NUCLEOTIDE SEQUENCE</scope>
</reference>
<feature type="non-terminal residue" evidence="1">
    <location>
        <position position="1"/>
    </location>
</feature>
<gene>
    <name evidence="1" type="ORF">GIL414_LOCUS68503</name>
</gene>
<protein>
    <submittedName>
        <fullName evidence="1">Uncharacterized protein</fullName>
    </submittedName>
</protein>
<sequence length="223" mass="26091">VTPRLLRPQMRKDCLDIEERISHVTDSKRTKVDLHYGIRGPKATRETRMEVVSWIAVCKFSCKVEGGFVRDWIVGNDTARPADLIQNPEAWVTEEIRNNVKIACIHKDVVPADLDCHLPSHKYFDIDRFQDELHKFNIKCKVYRDNWRYVILLDEDAPTGPFTMDLIEPHVALTHDRIDLDVSNLSLEKDYTHELGMRVNITESPYLIELEDIVNNIKKKHFR</sequence>